<gene>
    <name evidence="2" type="ORF">llap_5082</name>
</gene>
<evidence type="ECO:0000256" key="1">
    <source>
        <dbReference type="SAM" id="MobiDB-lite"/>
    </source>
</evidence>
<feature type="region of interest" description="Disordered" evidence="1">
    <location>
        <begin position="1"/>
        <end position="69"/>
    </location>
</feature>
<dbReference type="EMBL" id="KZ505815">
    <property type="protein sequence ID" value="PKU44601.1"/>
    <property type="molecule type" value="Genomic_DNA"/>
</dbReference>
<accession>A0A2I0UEY4</accession>
<evidence type="ECO:0000313" key="2">
    <source>
        <dbReference type="EMBL" id="PKU44601.1"/>
    </source>
</evidence>
<reference evidence="3" key="1">
    <citation type="submission" date="2017-11" db="EMBL/GenBank/DDBJ databases">
        <authorList>
            <person name="Lima N.C."/>
            <person name="Parody-Merino A.M."/>
            <person name="Battley P.F."/>
            <person name="Fidler A.E."/>
            <person name="Prosdocimi F."/>
        </authorList>
    </citation>
    <scope>NUCLEOTIDE SEQUENCE [LARGE SCALE GENOMIC DNA]</scope>
</reference>
<dbReference type="Proteomes" id="UP000233556">
    <property type="component" value="Unassembled WGS sequence"/>
</dbReference>
<reference evidence="3" key="2">
    <citation type="submission" date="2017-12" db="EMBL/GenBank/DDBJ databases">
        <title>Genome sequence of the Bar-tailed Godwit (Limosa lapponica baueri).</title>
        <authorList>
            <person name="Lima N.C.B."/>
            <person name="Parody-Merino A.M."/>
            <person name="Battley P.F."/>
            <person name="Fidler A.E."/>
            <person name="Prosdocimi F."/>
        </authorList>
    </citation>
    <scope>NUCLEOTIDE SEQUENCE [LARGE SCALE GENOMIC DNA]</scope>
</reference>
<protein>
    <submittedName>
        <fullName evidence="2">Uncharacterized protein</fullName>
    </submittedName>
</protein>
<sequence length="69" mass="7303">MGTPRGRAEALRKRAGGKWRPARSGSAATRAESGAWRAGPQPDRALGAATELRQDGEEDPGDYRNVPAS</sequence>
<name>A0A2I0UEY4_LIMLA</name>
<evidence type="ECO:0000313" key="3">
    <source>
        <dbReference type="Proteomes" id="UP000233556"/>
    </source>
</evidence>
<dbReference type="AlphaFoldDB" id="A0A2I0UEY4"/>
<organism evidence="2 3">
    <name type="scientific">Limosa lapponica baueri</name>
    <dbReference type="NCBI Taxonomy" id="1758121"/>
    <lineage>
        <taxon>Eukaryota</taxon>
        <taxon>Metazoa</taxon>
        <taxon>Chordata</taxon>
        <taxon>Craniata</taxon>
        <taxon>Vertebrata</taxon>
        <taxon>Euteleostomi</taxon>
        <taxon>Archelosauria</taxon>
        <taxon>Archosauria</taxon>
        <taxon>Dinosauria</taxon>
        <taxon>Saurischia</taxon>
        <taxon>Theropoda</taxon>
        <taxon>Coelurosauria</taxon>
        <taxon>Aves</taxon>
        <taxon>Neognathae</taxon>
        <taxon>Neoaves</taxon>
        <taxon>Charadriiformes</taxon>
        <taxon>Scolopacidae</taxon>
        <taxon>Limosa</taxon>
    </lineage>
</organism>
<keyword evidence="3" id="KW-1185">Reference proteome</keyword>
<proteinExistence type="predicted"/>
<feature type="compositionally biased region" description="Basic and acidic residues" evidence="1">
    <location>
        <begin position="1"/>
        <end position="12"/>
    </location>
</feature>